<dbReference type="EMBL" id="MKKU01000509">
    <property type="protein sequence ID" value="RNF09483.1"/>
    <property type="molecule type" value="Genomic_DNA"/>
</dbReference>
<keyword evidence="3" id="KW-1185">Reference proteome</keyword>
<name>A0A3R7M5M0_9TRYP</name>
<proteinExistence type="predicted"/>
<feature type="region of interest" description="Disordered" evidence="1">
    <location>
        <begin position="1"/>
        <end position="45"/>
    </location>
</feature>
<evidence type="ECO:0000313" key="3">
    <source>
        <dbReference type="Proteomes" id="UP000284403"/>
    </source>
</evidence>
<protein>
    <submittedName>
        <fullName evidence="2">Uncharacterized protein</fullName>
    </submittedName>
</protein>
<dbReference type="RefSeq" id="XP_029226038.1">
    <property type="nucleotide sequence ID" value="XM_029373858.1"/>
</dbReference>
<dbReference type="GeneID" id="40320602"/>
<feature type="non-terminal residue" evidence="2">
    <location>
        <position position="1"/>
    </location>
</feature>
<dbReference type="Proteomes" id="UP000284403">
    <property type="component" value="Unassembled WGS sequence"/>
</dbReference>
<comment type="caution">
    <text evidence="2">The sequence shown here is derived from an EMBL/GenBank/DDBJ whole genome shotgun (WGS) entry which is preliminary data.</text>
</comment>
<sequence>ASAASSQGIGLRSRGSELQNKQRHHAHGARAGEGEERHGGSCQTRGTRVHIDFAVQLTRRRPVRNHAAAAAVPLRACRGLGEGKAAVRPSSILVGCDTSEVISADRL</sequence>
<accession>A0A3R7M5M0</accession>
<reference evidence="2 3" key="1">
    <citation type="journal article" date="2018" name="BMC Genomics">
        <title>Genomic comparison of Trypanosoma conorhini and Trypanosoma rangeli to Trypanosoma cruzi strains of high and low virulence.</title>
        <authorList>
            <person name="Bradwell K.R."/>
            <person name="Koparde V.N."/>
            <person name="Matveyev A.V."/>
            <person name="Serrano M.G."/>
            <person name="Alves J.M."/>
            <person name="Parikh H."/>
            <person name="Huang B."/>
            <person name="Lee V."/>
            <person name="Espinosa-Alvarez O."/>
            <person name="Ortiz P.A."/>
            <person name="Costa-Martins A.G."/>
            <person name="Teixeira M.M."/>
            <person name="Buck G.A."/>
        </authorList>
    </citation>
    <scope>NUCLEOTIDE SEQUENCE [LARGE SCALE GENOMIC DNA]</scope>
    <source>
        <strain evidence="2 3">025E</strain>
    </source>
</reference>
<evidence type="ECO:0000313" key="2">
    <source>
        <dbReference type="EMBL" id="RNF09483.1"/>
    </source>
</evidence>
<feature type="compositionally biased region" description="Basic and acidic residues" evidence="1">
    <location>
        <begin position="30"/>
        <end position="39"/>
    </location>
</feature>
<evidence type="ECO:0000256" key="1">
    <source>
        <dbReference type="SAM" id="MobiDB-lite"/>
    </source>
</evidence>
<dbReference type="AlphaFoldDB" id="A0A3R7M5M0"/>
<organism evidence="2 3">
    <name type="scientific">Trypanosoma conorhini</name>
    <dbReference type="NCBI Taxonomy" id="83891"/>
    <lineage>
        <taxon>Eukaryota</taxon>
        <taxon>Discoba</taxon>
        <taxon>Euglenozoa</taxon>
        <taxon>Kinetoplastea</taxon>
        <taxon>Metakinetoplastina</taxon>
        <taxon>Trypanosomatida</taxon>
        <taxon>Trypanosomatidae</taxon>
        <taxon>Trypanosoma</taxon>
    </lineage>
</organism>
<gene>
    <name evidence="2" type="ORF">Tco025E_06991</name>
</gene>